<reference evidence="3" key="1">
    <citation type="journal article" date="2020" name="mSystems">
        <title>Genome- and Community-Level Interaction Insights into Carbon Utilization and Element Cycling Functions of Hydrothermarchaeota in Hydrothermal Sediment.</title>
        <authorList>
            <person name="Zhou Z."/>
            <person name="Liu Y."/>
            <person name="Xu W."/>
            <person name="Pan J."/>
            <person name="Luo Z.H."/>
            <person name="Li M."/>
        </authorList>
    </citation>
    <scope>NUCLEOTIDE SEQUENCE [LARGE SCALE GENOMIC DNA]</scope>
    <source>
        <strain evidence="3">SpSt-258</strain>
    </source>
</reference>
<gene>
    <name evidence="3" type="ORF">ENP86_02135</name>
</gene>
<dbReference type="AlphaFoldDB" id="A0A7V0Z476"/>
<evidence type="ECO:0000259" key="2">
    <source>
        <dbReference type="Pfam" id="PF10882"/>
    </source>
</evidence>
<feature type="domain" description="Bacterial Pleckstrin homology" evidence="2">
    <location>
        <begin position="67"/>
        <end position="164"/>
    </location>
</feature>
<dbReference type="Pfam" id="PF10882">
    <property type="entry name" value="bPH_5"/>
    <property type="match status" value="1"/>
</dbReference>
<organism evidence="3">
    <name type="scientific">candidate division WOR-3 bacterium</name>
    <dbReference type="NCBI Taxonomy" id="2052148"/>
    <lineage>
        <taxon>Bacteria</taxon>
        <taxon>Bacteria division WOR-3</taxon>
    </lineage>
</organism>
<name>A0A7V0Z476_UNCW3</name>
<protein>
    <recommendedName>
        <fullName evidence="2">Bacterial Pleckstrin homology domain-containing protein</fullName>
    </recommendedName>
</protein>
<evidence type="ECO:0000256" key="1">
    <source>
        <dbReference type="SAM" id="Phobius"/>
    </source>
</evidence>
<proteinExistence type="predicted"/>
<keyword evidence="1" id="KW-1133">Transmembrane helix</keyword>
<sequence length="171" mass="20073">MDKIIFKPKFSLWGWLLPLCFIGFLIFLIWVNYPQLFINPSLMIKHGLFVVPFILLFIFEIVILFTMQYELRPDALYLRGGPFVYKIPYSDIKQISKTDLIFHPIACNRWPGYAFGNCYYADAHEVTMCATRMCKGIILIQTIKRLYGISPQNEDLFITELKKRIEDATND</sequence>
<feature type="transmembrane region" description="Helical" evidence="1">
    <location>
        <begin position="12"/>
        <end position="31"/>
    </location>
</feature>
<accession>A0A7V0Z476</accession>
<dbReference type="InterPro" id="IPR027783">
    <property type="entry name" value="Bacterial_PH-related"/>
</dbReference>
<comment type="caution">
    <text evidence="3">The sequence shown here is derived from an EMBL/GenBank/DDBJ whole genome shotgun (WGS) entry which is preliminary data.</text>
</comment>
<feature type="transmembrane region" description="Helical" evidence="1">
    <location>
        <begin position="43"/>
        <end position="65"/>
    </location>
</feature>
<dbReference type="EMBL" id="DSKY01000006">
    <property type="protein sequence ID" value="HDY58341.1"/>
    <property type="molecule type" value="Genomic_DNA"/>
</dbReference>
<evidence type="ECO:0000313" key="3">
    <source>
        <dbReference type="EMBL" id="HDY58341.1"/>
    </source>
</evidence>
<keyword evidence="1" id="KW-0472">Membrane</keyword>
<keyword evidence="1" id="KW-0812">Transmembrane</keyword>